<organism evidence="1 2">
    <name type="scientific">Bifidobacterium mongoliense</name>
    <dbReference type="NCBI Taxonomy" id="518643"/>
    <lineage>
        <taxon>Bacteria</taxon>
        <taxon>Bacillati</taxon>
        <taxon>Actinomycetota</taxon>
        <taxon>Actinomycetes</taxon>
        <taxon>Bifidobacteriales</taxon>
        <taxon>Bifidobacteriaceae</taxon>
        <taxon>Bifidobacterium</taxon>
    </lineage>
</organism>
<evidence type="ECO:0000313" key="2">
    <source>
        <dbReference type="Proteomes" id="UP000285266"/>
    </source>
</evidence>
<accession>A0A423UEB8</accession>
<evidence type="ECO:0000313" key="1">
    <source>
        <dbReference type="EMBL" id="ROT87062.1"/>
    </source>
</evidence>
<dbReference type="EMBL" id="QRAJ01000003">
    <property type="protein sequence ID" value="ROT87062.1"/>
    <property type="molecule type" value="Genomic_DNA"/>
</dbReference>
<dbReference type="Proteomes" id="UP000285266">
    <property type="component" value="Unassembled WGS sequence"/>
</dbReference>
<reference evidence="1 2" key="1">
    <citation type="submission" date="2018-07" db="EMBL/GenBank/DDBJ databases">
        <title>The role of parmesan cheese in vectoring bovine microbiota.</title>
        <authorList>
            <person name="Lugli G.A."/>
            <person name="Milani C."/>
        </authorList>
    </citation>
    <scope>NUCLEOTIDE SEQUENCE [LARGE SCALE GENOMIC DNA]</scope>
    <source>
        <strain evidence="1 2">BMONG18</strain>
    </source>
</reference>
<comment type="caution">
    <text evidence="1">The sequence shown here is derived from an EMBL/GenBank/DDBJ whole genome shotgun (WGS) entry which is preliminary data.</text>
</comment>
<sequence>MVEGDAQGSSRASSVGGKARHRWSREIENVAFRVDDFDARATVIWRKRNEMVIRRGATLRSDIPLNKDGTIGFDVRCGTQIRAEHRNAVKDFTTTDDIVLRSVNEVGLFLYFGRTNGWLVLRDDDGRTIHDWTVVPEC</sequence>
<proteinExistence type="predicted"/>
<name>A0A423UEB8_9BIFI</name>
<dbReference type="AlphaFoldDB" id="A0A423UEB8"/>
<gene>
    <name evidence="1" type="ORF">BMONG18_0672</name>
</gene>
<dbReference type="RefSeq" id="WP_123644694.1">
    <property type="nucleotide sequence ID" value="NZ_JBBMLP010000001.1"/>
</dbReference>
<protein>
    <submittedName>
        <fullName evidence="1">Uncharacterized protein</fullName>
    </submittedName>
</protein>